<feature type="compositionally biased region" description="Pro residues" evidence="1">
    <location>
        <begin position="210"/>
        <end position="227"/>
    </location>
</feature>
<dbReference type="OrthoDB" id="9806592at2"/>
<sequence length="646" mass="67788">MSNTLTRALGGTTPATLNRETRTVDVVALSGLAPAVRKAPAPDGTAEAWIEELDAAGADLARFVGGPALKDHRATTDNAVGVVNTAALAAGGQIHATVRFSRKPAADELMQDVGDGIVRGVSLGYRVTRWQVVGRRDGLRVFRAVAWEPYELSFTPVPVDAGAIVRSNTTMPTANPNPDFKPCEACATPKGCASFGGCVRDAENDNGAPTPAPAPAPAPAAGNPPPTDGTRAQINREIRTIAHVAGLPASFADSLIDNGATVEAARAAAFADLARRGGVAISNAAPIMIGTDHTDPSAIRRSMADALAARLAPGLVKPEGRAREFMGHRALDMVGELAVARGQRFNRFDQNALMERAIGAHTTGDFPLLLADAGNKILLARYAAANPTYRQWAARRGFTDFKPHKFLRVGDFPSFQNLAESGEVNYGTMSENREQVSAAEFATGIIIGRRALVNDDLSALSDFSSMIAIRTAADENRLVYGLLTVNPVMSDGKTLFHADHGNKAAAGAAITVASVGAAVAALRKMKSLDGIPLNLTPRFLVVGPDKELEGRQVLASITPAKAGDTNPWAGMMDLIVDANITGNGWYVMADPAICPTVVYGYVAGSEGPQIKTETDFDTQAVKVRAGLDFGYGVIDFRGAHHNAGNG</sequence>
<evidence type="ECO:0000256" key="1">
    <source>
        <dbReference type="SAM" id="MobiDB-lite"/>
    </source>
</evidence>
<name>G7ZBY8_AZOL4</name>
<dbReference type="EMBL" id="FQ311869">
    <property type="protein sequence ID" value="CBS88990.1"/>
    <property type="molecule type" value="Genomic_DNA"/>
</dbReference>
<keyword evidence="2" id="KW-0614">Plasmid</keyword>
<keyword evidence="3" id="KW-1185">Reference proteome</keyword>
<proteinExistence type="predicted"/>
<dbReference type="KEGG" id="ali:AZOLI_p10780"/>
<accession>G7ZBY8</accession>
<dbReference type="RefSeq" id="WP_014188443.1">
    <property type="nucleotide sequence ID" value="NC_016585.1"/>
</dbReference>
<geneLocation type="plasmid" evidence="2 3">
    <name>AZO_p1</name>
</geneLocation>
<protein>
    <submittedName>
        <fullName evidence="2">Peptidase U35, phage prohead HK97</fullName>
    </submittedName>
</protein>
<evidence type="ECO:0000313" key="3">
    <source>
        <dbReference type="Proteomes" id="UP000005667"/>
    </source>
</evidence>
<organism evidence="2 3">
    <name type="scientific">Azospirillum lipoferum (strain 4B)</name>
    <dbReference type="NCBI Taxonomy" id="862719"/>
    <lineage>
        <taxon>Bacteria</taxon>
        <taxon>Pseudomonadati</taxon>
        <taxon>Pseudomonadota</taxon>
        <taxon>Alphaproteobacteria</taxon>
        <taxon>Rhodospirillales</taxon>
        <taxon>Azospirillaceae</taxon>
        <taxon>Azospirillum</taxon>
    </lineage>
</organism>
<dbReference type="AlphaFoldDB" id="G7ZBY8"/>
<dbReference type="NCBIfam" id="NF045541">
    <property type="entry name" value="scaf_prot_MCP2"/>
    <property type="match status" value="1"/>
</dbReference>
<gene>
    <name evidence="2" type="ordered locus">AZOLI_p10780</name>
</gene>
<reference evidence="3" key="1">
    <citation type="journal article" date="2011" name="PLoS Genet.">
        <title>Azospirillum genomes reveal transition of bacteria from aquatic to terrestrial environments.</title>
        <authorList>
            <person name="Wisniewski-Dye F."/>
            <person name="Borziak K."/>
            <person name="Khalsa-Moyers G."/>
            <person name="Alexandre G."/>
            <person name="Sukharnikov L.O."/>
            <person name="Wuichet K."/>
            <person name="Hurst G.B."/>
            <person name="McDonald W.H."/>
            <person name="Robertson J.S."/>
            <person name="Barbe V."/>
            <person name="Calteau A."/>
            <person name="Rouy Z."/>
            <person name="Mangenot S."/>
            <person name="Prigent-Combaret C."/>
            <person name="Normand P."/>
            <person name="Boyer M."/>
            <person name="Siguier P."/>
            <person name="Dessaux Y."/>
            <person name="Elmerich C."/>
            <person name="Condemine G."/>
            <person name="Krishnen G."/>
            <person name="Kennedy I."/>
            <person name="Paterson A.H."/>
            <person name="Gonzalez V."/>
            <person name="Mavingui P."/>
            <person name="Zhulin I.B."/>
        </authorList>
    </citation>
    <scope>NUCLEOTIDE SEQUENCE [LARGE SCALE GENOMIC DNA]</scope>
    <source>
        <strain evidence="3">4B</strain>
    </source>
</reference>
<evidence type="ECO:0000313" key="2">
    <source>
        <dbReference type="EMBL" id="CBS88990.1"/>
    </source>
</evidence>
<dbReference type="Pfam" id="PF25209">
    <property type="entry name" value="Phage_capsid_4"/>
    <property type="match status" value="1"/>
</dbReference>
<dbReference type="HOGENOM" id="CLU_024622_2_0_5"/>
<feature type="region of interest" description="Disordered" evidence="1">
    <location>
        <begin position="204"/>
        <end position="231"/>
    </location>
</feature>
<dbReference type="Proteomes" id="UP000005667">
    <property type="component" value="Plasmid AZO_p1"/>
</dbReference>